<dbReference type="NCBIfam" id="TIGR00262">
    <property type="entry name" value="trpA"/>
    <property type="match status" value="1"/>
</dbReference>
<comment type="caution">
    <text evidence="11">The sequence shown here is derived from an EMBL/GenBank/DDBJ whole genome shotgun (WGS) entry which is preliminary data.</text>
</comment>
<feature type="active site" description="Proton acceptor" evidence="9">
    <location>
        <position position="57"/>
    </location>
</feature>
<dbReference type="Pfam" id="PF00290">
    <property type="entry name" value="Trp_syntA"/>
    <property type="match status" value="1"/>
</dbReference>
<dbReference type="PROSITE" id="PS00167">
    <property type="entry name" value="TRP_SYNTHASE_ALPHA"/>
    <property type="match status" value="1"/>
</dbReference>
<organism evidence="11 12">
    <name type="scientific">Thermonema lapsum</name>
    <dbReference type="NCBI Taxonomy" id="28195"/>
    <lineage>
        <taxon>Bacteria</taxon>
        <taxon>Pseudomonadati</taxon>
        <taxon>Bacteroidota</taxon>
        <taxon>Cytophagia</taxon>
        <taxon>Cytophagales</taxon>
        <taxon>Thermonemataceae</taxon>
        <taxon>Thermonema</taxon>
    </lineage>
</organism>
<protein>
    <recommendedName>
        <fullName evidence="9">Tryptophan synthase alpha chain</fullName>
        <ecNumber evidence="9">4.2.1.20</ecNumber>
    </recommendedName>
</protein>
<keyword evidence="5 9" id="KW-0822">Tryptophan biosynthesis</keyword>
<name>A0A846MRB0_9BACT</name>
<dbReference type="PANTHER" id="PTHR43406">
    <property type="entry name" value="TRYPTOPHAN SYNTHASE, ALPHA CHAIN"/>
    <property type="match status" value="1"/>
</dbReference>
<dbReference type="InterPro" id="IPR013785">
    <property type="entry name" value="Aldolase_TIM"/>
</dbReference>
<evidence type="ECO:0000313" key="12">
    <source>
        <dbReference type="Proteomes" id="UP000537126"/>
    </source>
</evidence>
<evidence type="ECO:0000256" key="7">
    <source>
        <dbReference type="ARBA" id="ARBA00023239"/>
    </source>
</evidence>
<comment type="subunit">
    <text evidence="3 9">Tetramer of two alpha and two beta chains.</text>
</comment>
<dbReference type="UniPathway" id="UPA00035">
    <property type="reaction ID" value="UER00044"/>
</dbReference>
<feature type="active site" description="Proton acceptor" evidence="9">
    <location>
        <position position="46"/>
    </location>
</feature>
<dbReference type="Gene3D" id="3.20.20.70">
    <property type="entry name" value="Aldolase class I"/>
    <property type="match status" value="1"/>
</dbReference>
<keyword evidence="4 9" id="KW-0028">Amino-acid biosynthesis</keyword>
<gene>
    <name evidence="9" type="primary">trpA</name>
    <name evidence="11" type="ORF">FHS56_001403</name>
</gene>
<dbReference type="RefSeq" id="WP_166919148.1">
    <property type="nucleotide sequence ID" value="NZ_JAASRN010000002.1"/>
</dbReference>
<evidence type="ECO:0000256" key="5">
    <source>
        <dbReference type="ARBA" id="ARBA00022822"/>
    </source>
</evidence>
<dbReference type="EMBL" id="JAASRN010000002">
    <property type="protein sequence ID" value="NIK73890.1"/>
    <property type="molecule type" value="Genomic_DNA"/>
</dbReference>
<dbReference type="CDD" id="cd04724">
    <property type="entry name" value="Tryptophan_synthase_alpha"/>
    <property type="match status" value="1"/>
</dbReference>
<dbReference type="AlphaFoldDB" id="A0A846MRB0"/>
<dbReference type="InterPro" id="IPR018204">
    <property type="entry name" value="Trp_synthase_alpha_AS"/>
</dbReference>
<dbReference type="InterPro" id="IPR011060">
    <property type="entry name" value="RibuloseP-bd_barrel"/>
</dbReference>
<evidence type="ECO:0000256" key="8">
    <source>
        <dbReference type="ARBA" id="ARBA00049047"/>
    </source>
</evidence>
<dbReference type="InterPro" id="IPR002028">
    <property type="entry name" value="Trp_synthase_suA"/>
</dbReference>
<dbReference type="EC" id="4.2.1.20" evidence="9"/>
<comment type="similarity">
    <text evidence="9 10">Belongs to the TrpA family.</text>
</comment>
<evidence type="ECO:0000256" key="10">
    <source>
        <dbReference type="RuleBase" id="RU003662"/>
    </source>
</evidence>
<reference evidence="11 12" key="1">
    <citation type="submission" date="2020-03" db="EMBL/GenBank/DDBJ databases">
        <title>Genomic Encyclopedia of Type Strains, Phase IV (KMG-IV): sequencing the most valuable type-strain genomes for metagenomic binning, comparative biology and taxonomic classification.</title>
        <authorList>
            <person name="Goeker M."/>
        </authorList>
    </citation>
    <scope>NUCLEOTIDE SEQUENCE [LARGE SCALE GENOMIC DNA]</scope>
    <source>
        <strain evidence="11 12">DSM 5718</strain>
    </source>
</reference>
<dbReference type="GO" id="GO:0004834">
    <property type="term" value="F:tryptophan synthase activity"/>
    <property type="evidence" value="ECO:0007669"/>
    <property type="project" value="UniProtKB-UniRule"/>
</dbReference>
<evidence type="ECO:0000256" key="2">
    <source>
        <dbReference type="ARBA" id="ARBA00004733"/>
    </source>
</evidence>
<evidence type="ECO:0000256" key="6">
    <source>
        <dbReference type="ARBA" id="ARBA00023141"/>
    </source>
</evidence>
<dbReference type="HAMAP" id="MF_00131">
    <property type="entry name" value="Trp_synth_alpha"/>
    <property type="match status" value="1"/>
</dbReference>
<dbReference type="Proteomes" id="UP000537126">
    <property type="component" value="Unassembled WGS sequence"/>
</dbReference>
<keyword evidence="6 9" id="KW-0057">Aromatic amino acid biosynthesis</keyword>
<comment type="pathway">
    <text evidence="2 9">Amino-acid biosynthesis; L-tryptophan biosynthesis; L-tryptophan from chorismate: step 5/5.</text>
</comment>
<evidence type="ECO:0000256" key="4">
    <source>
        <dbReference type="ARBA" id="ARBA00022605"/>
    </source>
</evidence>
<evidence type="ECO:0000256" key="3">
    <source>
        <dbReference type="ARBA" id="ARBA00011270"/>
    </source>
</evidence>
<evidence type="ECO:0000256" key="1">
    <source>
        <dbReference type="ARBA" id="ARBA00003365"/>
    </source>
</evidence>
<evidence type="ECO:0000256" key="9">
    <source>
        <dbReference type="HAMAP-Rule" id="MF_00131"/>
    </source>
</evidence>
<keyword evidence="12" id="KW-1185">Reference proteome</keyword>
<comment type="function">
    <text evidence="1 9">The alpha subunit is responsible for the aldol cleavage of indoleglycerol phosphate to indole and glyceraldehyde 3-phosphate.</text>
</comment>
<proteinExistence type="inferred from homology"/>
<dbReference type="FunFam" id="3.20.20.70:FF:000037">
    <property type="entry name" value="Tryptophan synthase alpha chain"/>
    <property type="match status" value="1"/>
</dbReference>
<dbReference type="PANTHER" id="PTHR43406:SF1">
    <property type="entry name" value="TRYPTOPHAN SYNTHASE ALPHA CHAIN, CHLOROPLASTIC"/>
    <property type="match status" value="1"/>
</dbReference>
<comment type="catalytic activity">
    <reaction evidence="8 9">
        <text>(1S,2R)-1-C-(indol-3-yl)glycerol 3-phosphate + L-serine = D-glyceraldehyde 3-phosphate + L-tryptophan + H2O</text>
        <dbReference type="Rhea" id="RHEA:10532"/>
        <dbReference type="ChEBI" id="CHEBI:15377"/>
        <dbReference type="ChEBI" id="CHEBI:33384"/>
        <dbReference type="ChEBI" id="CHEBI:57912"/>
        <dbReference type="ChEBI" id="CHEBI:58866"/>
        <dbReference type="ChEBI" id="CHEBI:59776"/>
        <dbReference type="EC" id="4.2.1.20"/>
    </reaction>
</comment>
<dbReference type="GO" id="GO:0005829">
    <property type="term" value="C:cytosol"/>
    <property type="evidence" value="ECO:0007669"/>
    <property type="project" value="TreeGrafter"/>
</dbReference>
<sequence>MNRLKEVFLKKQGNLLNVYFTAGYPTLNSTRPLLDALQHAGADMIEIGMPFSDPLADGPIIQASSTRALNNGMTIALLFEQLAGMREHIQLPVLLMGYLNPVMQYGIERFCADCEKVGIDGLILPDLPLDEYEREFKTLFEKHHLAAVFLVTPQTPEARIRKIDELSTAFIYLVSSASTTGTKDAAQSQTQAYLQRVASMGLKSPTMVGFGIKDKAGFELACRYTQGAIVGSAFIEALDGAQEKDFPALCKSFVARFKSPVSAT</sequence>
<dbReference type="SUPFAM" id="SSF51366">
    <property type="entry name" value="Ribulose-phoshate binding barrel"/>
    <property type="match status" value="1"/>
</dbReference>
<evidence type="ECO:0000313" key="11">
    <source>
        <dbReference type="EMBL" id="NIK73890.1"/>
    </source>
</evidence>
<keyword evidence="7 9" id="KW-0456">Lyase</keyword>
<accession>A0A846MRB0</accession>